<dbReference type="InterPro" id="IPR044023">
    <property type="entry name" value="Ig_7"/>
</dbReference>
<dbReference type="Pfam" id="PF19081">
    <property type="entry name" value="Ig_7"/>
    <property type="match status" value="2"/>
</dbReference>
<dbReference type="Proteomes" id="UP000661715">
    <property type="component" value="Unassembled WGS sequence"/>
</dbReference>
<dbReference type="SUPFAM" id="SSF56436">
    <property type="entry name" value="C-type lectin-like"/>
    <property type="match status" value="1"/>
</dbReference>
<evidence type="ECO:0000313" key="3">
    <source>
        <dbReference type="Proteomes" id="UP000661715"/>
    </source>
</evidence>
<dbReference type="InterPro" id="IPR016186">
    <property type="entry name" value="C-type_lectin-like/link_sf"/>
</dbReference>
<dbReference type="EMBL" id="NASZ01000002">
    <property type="protein sequence ID" value="MBD0723994.1"/>
    <property type="molecule type" value="Genomic_DNA"/>
</dbReference>
<name>A0ABR7UPW7_9FLAO</name>
<dbReference type="RefSeq" id="WP_188219562.1">
    <property type="nucleotide sequence ID" value="NZ_NASZ01000002.1"/>
</dbReference>
<comment type="caution">
    <text evidence="2">The sequence shown here is derived from an EMBL/GenBank/DDBJ whole genome shotgun (WGS) entry which is preliminary data.</text>
</comment>
<evidence type="ECO:0000259" key="1">
    <source>
        <dbReference type="PROSITE" id="PS50041"/>
    </source>
</evidence>
<protein>
    <recommendedName>
        <fullName evidence="1">C-type lectin domain-containing protein</fullName>
    </recommendedName>
</protein>
<sequence length="709" mass="77711">MINRTLHIVILLLFFLNYSYSNNFSIYIDPPTITAEGDAVYCPQTYVKIAKNVIITHDPSETSTDAVYIQISSGYVNGQDILQLNNTFDSTHPLITSTFSPSEGKLKLFSSSGALIPYEDFEEAIKSVEFYNSSPNPSGTRSFSISIGIGNLSYLPRNGHYYEYVPALGIKWTEARDAAALRTYYGLQGYLATLTAQDEAQLAGAQAPGTGWIGGSDAETEGTWKWVTGPETGTTFWIGTANGNTTAPDYFANWNNNEPNNNIQPFKPTGEHYAHITAPGIGKPGAWNDLSNDGDPPGNYHPKGYIVEYGGMPGDPVLQLSASTTITMTKITSTTPASRCQSGSLTLQATALKGEVNWYDSPTAGTLLYTGNSFTTPILSSTTTYYAQAADCSSSRVAVTATINDIPTLSIPKTTIPLCGTGTVTLNATTDLGIVNWYNQPSGGTIIASGNQFTTPVITQNTTYYAEANNNDCTSNNRTAINIIVYTPPSVNDEETILCQGSSSELNAGLSGMRYLWSTGENTQKITITTPGMYTVTVTNENNCSSTKTIIVTEHLLPEIDYIEVKEASVLIFPKQPQAYFEYAIDEGNFQTSNAFFDIPSGLHTAYIRDITACGQDNKNFIVLIPPKFFTPNNDSYNDRWEINGLIYYPKASVHIFDRYGKLISILHAQNLSWDGTYHQTMLPADDYWYVMKIDENSPEIRGHFSLKR</sequence>
<organism evidence="2 3">
    <name type="scientific">Flavobacterium pokkalii</name>
    <dbReference type="NCBI Taxonomy" id="1940408"/>
    <lineage>
        <taxon>Bacteria</taxon>
        <taxon>Pseudomonadati</taxon>
        <taxon>Bacteroidota</taxon>
        <taxon>Flavobacteriia</taxon>
        <taxon>Flavobacteriales</taxon>
        <taxon>Flavobacteriaceae</taxon>
        <taxon>Flavobacterium</taxon>
    </lineage>
</organism>
<dbReference type="NCBIfam" id="TIGR04131">
    <property type="entry name" value="Bac_Flav_CTERM"/>
    <property type="match status" value="1"/>
</dbReference>
<dbReference type="InterPro" id="IPR013783">
    <property type="entry name" value="Ig-like_fold"/>
</dbReference>
<feature type="domain" description="C-type lectin" evidence="1">
    <location>
        <begin position="157"/>
        <end position="289"/>
    </location>
</feature>
<accession>A0ABR7UPW7</accession>
<gene>
    <name evidence="2" type="ORF">B6A10_02250</name>
</gene>
<proteinExistence type="predicted"/>
<reference evidence="2 3" key="1">
    <citation type="journal article" date="2020" name="Microbiol. Res.">
        <title>Flavobacterium pokkalii sp. nov., a novel plant growth promoting native rhizobacteria isolated from pokkali rice grown in coastal saline affected agricultural regions of southern India, Kerala.</title>
        <authorList>
            <person name="Menon R.R."/>
            <person name="Kumari S."/>
            <person name="Viver T."/>
            <person name="Rameshkumar N."/>
        </authorList>
    </citation>
    <scope>NUCLEOTIDE SEQUENCE [LARGE SCALE GENOMIC DNA]</scope>
    <source>
        <strain evidence="2 3">L1I52</strain>
    </source>
</reference>
<evidence type="ECO:0000313" key="2">
    <source>
        <dbReference type="EMBL" id="MBD0723994.1"/>
    </source>
</evidence>
<dbReference type="InterPro" id="IPR026341">
    <property type="entry name" value="T9SS_type_B"/>
</dbReference>
<dbReference type="Gene3D" id="2.60.40.10">
    <property type="entry name" value="Immunoglobulins"/>
    <property type="match status" value="1"/>
</dbReference>
<dbReference type="PROSITE" id="PS50041">
    <property type="entry name" value="C_TYPE_LECTIN_2"/>
    <property type="match status" value="1"/>
</dbReference>
<dbReference type="Gene3D" id="3.10.100.10">
    <property type="entry name" value="Mannose-Binding Protein A, subunit A"/>
    <property type="match status" value="1"/>
</dbReference>
<dbReference type="Pfam" id="PF13585">
    <property type="entry name" value="CHU_C"/>
    <property type="match status" value="1"/>
</dbReference>
<dbReference type="InterPro" id="IPR016187">
    <property type="entry name" value="CTDL_fold"/>
</dbReference>
<keyword evidence="3" id="KW-1185">Reference proteome</keyword>
<dbReference type="InterPro" id="IPR001304">
    <property type="entry name" value="C-type_lectin-like"/>
</dbReference>